<reference evidence="4 5" key="1">
    <citation type="submission" date="2020-10" db="EMBL/GenBank/DDBJ databases">
        <title>Sequencing the genomes of 1000 actinobacteria strains.</title>
        <authorList>
            <person name="Klenk H.-P."/>
        </authorList>
    </citation>
    <scope>NUCLEOTIDE SEQUENCE [LARGE SCALE GENOMIC DNA]</scope>
    <source>
        <strain evidence="4 5">DSM 7307</strain>
    </source>
</reference>
<evidence type="ECO:0000256" key="2">
    <source>
        <dbReference type="ARBA" id="ARBA00023315"/>
    </source>
</evidence>
<keyword evidence="5" id="KW-1185">Reference proteome</keyword>
<gene>
    <name evidence="4" type="ORF">H4W29_006447</name>
</gene>
<feature type="domain" description="N-acetyltransferase" evidence="3">
    <location>
        <begin position="1"/>
        <end position="135"/>
    </location>
</feature>
<dbReference type="CDD" id="cd04301">
    <property type="entry name" value="NAT_SF"/>
    <property type="match status" value="1"/>
</dbReference>
<evidence type="ECO:0000313" key="5">
    <source>
        <dbReference type="Proteomes" id="UP000620262"/>
    </source>
</evidence>
<dbReference type="EMBL" id="JADBEC010000002">
    <property type="protein sequence ID" value="MBE1509202.1"/>
    <property type="molecule type" value="Genomic_DNA"/>
</dbReference>
<comment type="caution">
    <text evidence="4">The sequence shown here is derived from an EMBL/GenBank/DDBJ whole genome shotgun (WGS) entry which is preliminary data.</text>
</comment>
<protein>
    <submittedName>
        <fullName evidence="4">GNAT superfamily N-acetyltransferase</fullName>
    </submittedName>
</protein>
<dbReference type="RefSeq" id="WP_192732692.1">
    <property type="nucleotide sequence ID" value="NZ_BAAAVL010000004.1"/>
</dbReference>
<dbReference type="SUPFAM" id="SSF55729">
    <property type="entry name" value="Acyl-CoA N-acyltransferases (Nat)"/>
    <property type="match status" value="1"/>
</dbReference>
<dbReference type="InterPro" id="IPR016181">
    <property type="entry name" value="Acyl_CoA_acyltransferase"/>
</dbReference>
<dbReference type="PANTHER" id="PTHR43877">
    <property type="entry name" value="AMINOALKYLPHOSPHONATE N-ACETYLTRANSFERASE-RELATED-RELATED"/>
    <property type="match status" value="1"/>
</dbReference>
<dbReference type="InterPro" id="IPR000182">
    <property type="entry name" value="GNAT_dom"/>
</dbReference>
<evidence type="ECO:0000313" key="4">
    <source>
        <dbReference type="EMBL" id="MBE1509202.1"/>
    </source>
</evidence>
<keyword evidence="1" id="KW-0808">Transferase</keyword>
<dbReference type="Gene3D" id="3.40.630.30">
    <property type="match status" value="1"/>
</dbReference>
<dbReference type="Proteomes" id="UP000620262">
    <property type="component" value="Unassembled WGS sequence"/>
</dbReference>
<dbReference type="InterPro" id="IPR050832">
    <property type="entry name" value="Bact_Acetyltransf"/>
</dbReference>
<proteinExistence type="predicted"/>
<dbReference type="Pfam" id="PF00583">
    <property type="entry name" value="Acetyltransf_1"/>
    <property type="match status" value="1"/>
</dbReference>
<name>A0ABR9J148_RHIVS</name>
<evidence type="ECO:0000259" key="3">
    <source>
        <dbReference type="PROSITE" id="PS51186"/>
    </source>
</evidence>
<organism evidence="4 5">
    <name type="scientific">Rhizobium viscosum</name>
    <name type="common">Arthrobacter viscosus</name>
    <dbReference type="NCBI Taxonomy" id="1673"/>
    <lineage>
        <taxon>Bacteria</taxon>
        <taxon>Pseudomonadati</taxon>
        <taxon>Pseudomonadota</taxon>
        <taxon>Alphaproteobacteria</taxon>
        <taxon>Hyphomicrobiales</taxon>
        <taxon>Rhizobiaceae</taxon>
        <taxon>Rhizobium/Agrobacterium group</taxon>
        <taxon>Rhizobium</taxon>
    </lineage>
</organism>
<accession>A0ABR9J148</accession>
<dbReference type="PROSITE" id="PS51186">
    <property type="entry name" value="GNAT"/>
    <property type="match status" value="1"/>
</dbReference>
<keyword evidence="2" id="KW-0012">Acyltransferase</keyword>
<sequence length="155" mass="16958">MTARAATKQDADWIAKLLVQRWGGTTIIAHGEAFDLLALPALVADPERGLATYRLQGNDAELMSLDAVSPGQGVGTLLIEALADVLREQGIASLWVMTTNDNLAALRFYQRRGFELRRVRPGAVHEARLLKPAIPDIGDHGIPIRDEIDLCRPLL</sequence>
<evidence type="ECO:0000256" key="1">
    <source>
        <dbReference type="ARBA" id="ARBA00022679"/>
    </source>
</evidence>